<dbReference type="RefSeq" id="WP_132708566.1">
    <property type="nucleotide sequence ID" value="NZ_JACIGF010000006.1"/>
</dbReference>
<dbReference type="EMBL" id="SLXO01000006">
    <property type="protein sequence ID" value="TCP33900.1"/>
    <property type="molecule type" value="Genomic_DNA"/>
</dbReference>
<dbReference type="InterPro" id="IPR012133">
    <property type="entry name" value="Alpha-hydoxy_acid_DH_FMN"/>
</dbReference>
<dbReference type="InterPro" id="IPR000262">
    <property type="entry name" value="FMN-dep_DH"/>
</dbReference>
<feature type="binding site" evidence="7">
    <location>
        <position position="156"/>
    </location>
    <ligand>
        <name>FMN</name>
        <dbReference type="ChEBI" id="CHEBI:58210"/>
    </ligand>
</feature>
<organism evidence="9 10">
    <name type="scientific">Rhodothalassium salexigens DSM 2132</name>
    <dbReference type="NCBI Taxonomy" id="1188247"/>
    <lineage>
        <taxon>Bacteria</taxon>
        <taxon>Pseudomonadati</taxon>
        <taxon>Pseudomonadota</taxon>
        <taxon>Alphaproteobacteria</taxon>
        <taxon>Rhodothalassiales</taxon>
        <taxon>Rhodothalassiaceae</taxon>
        <taxon>Rhodothalassium</taxon>
    </lineage>
</organism>
<dbReference type="PIRSF" id="PIRSF000138">
    <property type="entry name" value="Al-hdrx_acd_dh"/>
    <property type="match status" value="1"/>
</dbReference>
<dbReference type="Pfam" id="PF01070">
    <property type="entry name" value="FMN_dh"/>
    <property type="match status" value="1"/>
</dbReference>
<evidence type="ECO:0000256" key="6">
    <source>
        <dbReference type="PIRSR" id="PIRSR000138-1"/>
    </source>
</evidence>
<proteinExistence type="inferred from homology"/>
<dbReference type="FunCoup" id="A0A4R2PF32">
    <property type="interactions" value="236"/>
</dbReference>
<dbReference type="InterPro" id="IPR008259">
    <property type="entry name" value="FMN_hydac_DH_AS"/>
</dbReference>
<evidence type="ECO:0000313" key="10">
    <source>
        <dbReference type="Proteomes" id="UP000295399"/>
    </source>
</evidence>
<keyword evidence="2 7" id="KW-0285">Flavoprotein</keyword>
<feature type="binding site" evidence="7">
    <location>
        <position position="305"/>
    </location>
    <ligand>
        <name>FMN</name>
        <dbReference type="ChEBI" id="CHEBI:58210"/>
    </ligand>
</feature>
<feature type="active site" description="Proton acceptor" evidence="6">
    <location>
        <position position="307"/>
    </location>
</feature>
<dbReference type="PANTHER" id="PTHR10578:SF107">
    <property type="entry name" value="2-HYDROXYACID OXIDASE 1"/>
    <property type="match status" value="1"/>
</dbReference>
<dbReference type="PANTHER" id="PTHR10578">
    <property type="entry name" value="S -2-HYDROXY-ACID OXIDASE-RELATED"/>
    <property type="match status" value="1"/>
</dbReference>
<feature type="binding site" evidence="7">
    <location>
        <position position="307"/>
    </location>
    <ligand>
        <name>glyoxylate</name>
        <dbReference type="ChEBI" id="CHEBI:36655"/>
    </ligand>
</feature>
<feature type="binding site" evidence="7">
    <location>
        <position position="54"/>
    </location>
    <ligand>
        <name>glyoxylate</name>
        <dbReference type="ChEBI" id="CHEBI:36655"/>
    </ligand>
</feature>
<evidence type="ECO:0000256" key="2">
    <source>
        <dbReference type="ARBA" id="ARBA00022630"/>
    </source>
</evidence>
<comment type="cofactor">
    <cofactor evidence="1">
        <name>FMN</name>
        <dbReference type="ChEBI" id="CHEBI:58210"/>
    </cofactor>
</comment>
<dbReference type="InterPro" id="IPR037396">
    <property type="entry name" value="FMN_HAD"/>
</dbReference>
<keyword evidence="10" id="KW-1185">Reference proteome</keyword>
<feature type="domain" description="FMN hydroxy acid dehydrogenase" evidence="8">
    <location>
        <begin position="28"/>
        <end position="412"/>
    </location>
</feature>
<protein>
    <submittedName>
        <fullName evidence="9">L-lactate dehydrogenase (Cytochrome)</fullName>
    </submittedName>
</protein>
<gene>
    <name evidence="9" type="ORF">EV659_10658</name>
</gene>
<sequence length="414" mass="44091">MAARKDPAAPAPVAAGIESVETGPAMPRRLGRCLNLDDLRRLARRRMPRALFDYIDGGAEDLVTLTDNRRAFDGYRLVPKMLRDVGRVETARTVLNTRSRLPLMLSPTAMSRLFHCQGERAVARAAGRAGLPYTLSTLSTVSIEDIGAIPGPKWFQLYVYKDRDLVQGLVERARAAGFSALVVTADAHIAGNRELDLRNGLTVPPRIGPGLVWQGLRHPAWSWDFVTSAPITTANVAGGGPTLGGRAGSLSLLSYLNQQLDETLDWGAIAWLRRFWDGPILVKGIMDPADVARARAHGCAGVVVSNHGGRQLDSAPSALQMLPEIRAEAGQDMAVLIDGGVRRGTDVLKAVALGADAVMVGRPYLYGLGAGGEAGVDRALAILGAEIVRDLQLMGVADVAQLGLDDLRPAPAVG</sequence>
<dbReference type="GO" id="GO:0016614">
    <property type="term" value="F:oxidoreductase activity, acting on CH-OH group of donors"/>
    <property type="evidence" value="ECO:0007669"/>
    <property type="project" value="UniProtKB-ARBA"/>
</dbReference>
<accession>A0A4R2PF32</accession>
<feature type="binding site" evidence="7">
    <location>
        <begin position="107"/>
        <end position="109"/>
    </location>
    <ligand>
        <name>FMN</name>
        <dbReference type="ChEBI" id="CHEBI:58210"/>
    </ligand>
</feature>
<evidence type="ECO:0000259" key="8">
    <source>
        <dbReference type="PROSITE" id="PS51349"/>
    </source>
</evidence>
<dbReference type="InterPro" id="IPR013785">
    <property type="entry name" value="Aldolase_TIM"/>
</dbReference>
<feature type="binding site" evidence="7">
    <location>
        <position position="136"/>
    </location>
    <ligand>
        <name>FMN</name>
        <dbReference type="ChEBI" id="CHEBI:58210"/>
    </ligand>
</feature>
<evidence type="ECO:0000256" key="7">
    <source>
        <dbReference type="PIRSR" id="PIRSR000138-2"/>
    </source>
</evidence>
<dbReference type="OrthoDB" id="9770452at2"/>
<feature type="binding site" evidence="7">
    <location>
        <position position="184"/>
    </location>
    <ligand>
        <name>FMN</name>
        <dbReference type="ChEBI" id="CHEBI:58210"/>
    </ligand>
</feature>
<dbReference type="GO" id="GO:0010181">
    <property type="term" value="F:FMN binding"/>
    <property type="evidence" value="ECO:0007669"/>
    <property type="project" value="InterPro"/>
</dbReference>
<dbReference type="Proteomes" id="UP000295399">
    <property type="component" value="Unassembled WGS sequence"/>
</dbReference>
<dbReference type="Gene3D" id="3.20.20.70">
    <property type="entry name" value="Aldolase class I"/>
    <property type="match status" value="1"/>
</dbReference>
<feature type="binding site" evidence="7">
    <location>
        <position position="310"/>
    </location>
    <ligand>
        <name>glyoxylate</name>
        <dbReference type="ChEBI" id="CHEBI:36655"/>
    </ligand>
</feature>
<evidence type="ECO:0000256" key="1">
    <source>
        <dbReference type="ARBA" id="ARBA00001917"/>
    </source>
</evidence>
<dbReference type="SUPFAM" id="SSF51395">
    <property type="entry name" value="FMN-linked oxidoreductases"/>
    <property type="match status" value="1"/>
</dbReference>
<dbReference type="AlphaFoldDB" id="A0A4R2PF32"/>
<reference evidence="9 10" key="1">
    <citation type="submission" date="2019-03" db="EMBL/GenBank/DDBJ databases">
        <title>Genomic Encyclopedia of Type Strains, Phase IV (KMG-IV): sequencing the most valuable type-strain genomes for metagenomic binning, comparative biology and taxonomic classification.</title>
        <authorList>
            <person name="Goeker M."/>
        </authorList>
    </citation>
    <scope>NUCLEOTIDE SEQUENCE [LARGE SCALE GENOMIC DNA]</scope>
    <source>
        <strain evidence="9 10">DSM 2132</strain>
    </source>
</reference>
<evidence type="ECO:0000256" key="5">
    <source>
        <dbReference type="ARBA" id="ARBA00024042"/>
    </source>
</evidence>
<comment type="caution">
    <text evidence="9">The sequence shown here is derived from an EMBL/GenBank/DDBJ whole genome shotgun (WGS) entry which is preliminary data.</text>
</comment>
<feature type="binding site" evidence="7">
    <location>
        <begin position="361"/>
        <end position="362"/>
    </location>
    <ligand>
        <name>FMN</name>
        <dbReference type="ChEBI" id="CHEBI:58210"/>
    </ligand>
</feature>
<keyword evidence="3 7" id="KW-0288">FMN</keyword>
<feature type="binding site" evidence="7">
    <location>
        <position position="193"/>
    </location>
    <ligand>
        <name>glyoxylate</name>
        <dbReference type="ChEBI" id="CHEBI:36655"/>
    </ligand>
</feature>
<dbReference type="PROSITE" id="PS00557">
    <property type="entry name" value="FMN_HYDROXY_ACID_DH_1"/>
    <property type="match status" value="1"/>
</dbReference>
<name>A0A4R2PF32_RHOSA</name>
<dbReference type="PROSITE" id="PS51349">
    <property type="entry name" value="FMN_HYDROXY_ACID_DH_2"/>
    <property type="match status" value="1"/>
</dbReference>
<evidence type="ECO:0000256" key="4">
    <source>
        <dbReference type="ARBA" id="ARBA00023002"/>
    </source>
</evidence>
<evidence type="ECO:0000256" key="3">
    <source>
        <dbReference type="ARBA" id="ARBA00022643"/>
    </source>
</evidence>
<keyword evidence="4" id="KW-0560">Oxidoreductase</keyword>
<dbReference type="CDD" id="cd02809">
    <property type="entry name" value="alpha_hydroxyacid_oxid_FMN"/>
    <property type="match status" value="1"/>
</dbReference>
<evidence type="ECO:0000313" key="9">
    <source>
        <dbReference type="EMBL" id="TCP33900.1"/>
    </source>
</evidence>
<dbReference type="FunFam" id="3.20.20.70:FF:000029">
    <property type="entry name" value="L-lactate dehydrogenase"/>
    <property type="match status" value="1"/>
</dbReference>
<feature type="binding site" evidence="7">
    <location>
        <position position="158"/>
    </location>
    <ligand>
        <name>FMN</name>
        <dbReference type="ChEBI" id="CHEBI:58210"/>
    </ligand>
</feature>
<comment type="similarity">
    <text evidence="5">Belongs to the FMN-dependent alpha-hydroxy acid dehydrogenase family.</text>
</comment>
<dbReference type="InParanoid" id="A0A4R2PF32"/>
<feature type="binding site" evidence="7">
    <location>
        <begin position="338"/>
        <end position="342"/>
    </location>
    <ligand>
        <name>FMN</name>
        <dbReference type="ChEBI" id="CHEBI:58210"/>
    </ligand>
</feature>
<feature type="binding site" evidence="7">
    <location>
        <position position="283"/>
    </location>
    <ligand>
        <name>FMN</name>
        <dbReference type="ChEBI" id="CHEBI:58210"/>
    </ligand>
</feature>